<protein>
    <submittedName>
        <fullName evidence="1">DUF177 domain-containing protein</fullName>
    </submittedName>
</protein>
<gene>
    <name evidence="1" type="ORF">IAD41_00990</name>
</gene>
<dbReference type="Proteomes" id="UP000824139">
    <property type="component" value="Unassembled WGS sequence"/>
</dbReference>
<dbReference type="AlphaFoldDB" id="A0A9D1FVH0"/>
<sequence length="162" mass="18586">MTHKISIDDLENSVNKTISYHFEDKIDGINSNGQICADLELKSLGDFIEVKGNVKGILNLECDLCLKEFEYPIDFDIDEMYAKNALMEDYGQETELKEGQFITDLNGENEIDIYDLLYQSVILNIPNKKVCGINCNEDKFMKEEDLSDPRLEVFKNIKIEGN</sequence>
<evidence type="ECO:0000313" key="2">
    <source>
        <dbReference type="Proteomes" id="UP000824139"/>
    </source>
</evidence>
<reference evidence="1" key="2">
    <citation type="journal article" date="2021" name="PeerJ">
        <title>Extensive microbial diversity within the chicken gut microbiome revealed by metagenomics and culture.</title>
        <authorList>
            <person name="Gilroy R."/>
            <person name="Ravi A."/>
            <person name="Getino M."/>
            <person name="Pursley I."/>
            <person name="Horton D.L."/>
            <person name="Alikhan N.F."/>
            <person name="Baker D."/>
            <person name="Gharbi K."/>
            <person name="Hall N."/>
            <person name="Watson M."/>
            <person name="Adriaenssens E.M."/>
            <person name="Foster-Nyarko E."/>
            <person name="Jarju S."/>
            <person name="Secka A."/>
            <person name="Antonio M."/>
            <person name="Oren A."/>
            <person name="Chaudhuri R.R."/>
            <person name="La Ragione R."/>
            <person name="Hildebrand F."/>
            <person name="Pallen M.J."/>
        </authorList>
    </citation>
    <scope>NUCLEOTIDE SEQUENCE</scope>
    <source>
        <strain evidence="1">CHK152-2994</strain>
    </source>
</reference>
<accession>A0A9D1FVH0</accession>
<name>A0A9D1FVH0_9BACT</name>
<dbReference type="EMBL" id="DVJO01000022">
    <property type="protein sequence ID" value="HIS82171.1"/>
    <property type="molecule type" value="Genomic_DNA"/>
</dbReference>
<dbReference type="Pfam" id="PF02620">
    <property type="entry name" value="YceD"/>
    <property type="match status" value="1"/>
</dbReference>
<dbReference type="InterPro" id="IPR003772">
    <property type="entry name" value="YceD"/>
</dbReference>
<organism evidence="1 2">
    <name type="scientific">Candidatus Scatenecus faecavium</name>
    <dbReference type="NCBI Taxonomy" id="2840915"/>
    <lineage>
        <taxon>Bacteria</taxon>
        <taxon>Candidatus Scatenecus</taxon>
    </lineage>
</organism>
<comment type="caution">
    <text evidence="1">The sequence shown here is derived from an EMBL/GenBank/DDBJ whole genome shotgun (WGS) entry which is preliminary data.</text>
</comment>
<evidence type="ECO:0000313" key="1">
    <source>
        <dbReference type="EMBL" id="HIS82171.1"/>
    </source>
</evidence>
<proteinExistence type="predicted"/>
<reference evidence="1" key="1">
    <citation type="submission" date="2020-10" db="EMBL/GenBank/DDBJ databases">
        <authorList>
            <person name="Gilroy R."/>
        </authorList>
    </citation>
    <scope>NUCLEOTIDE SEQUENCE</scope>
    <source>
        <strain evidence="1">CHK152-2994</strain>
    </source>
</reference>